<dbReference type="AlphaFoldDB" id="A0A061JIK4"/>
<keyword evidence="2" id="KW-1185">Reference proteome</keyword>
<comment type="caution">
    <text evidence="1">The sequence shown here is derived from an EMBL/GenBank/DDBJ whole genome shotgun (WGS) entry which is preliminary data.</text>
</comment>
<reference evidence="1 2" key="1">
    <citation type="journal article" date="2013" name="Genome Announc.">
        <title>Draft Genome Sequence of Holospora undulata Strain HU1, a Micronucleus-Specific Symbiont of the Ciliate Paramecium caudatum.</title>
        <authorList>
            <person name="Dohra H."/>
            <person name="Suzuki H."/>
            <person name="Suzuki T."/>
            <person name="Tanaka K."/>
            <person name="Fujishima M."/>
        </authorList>
    </citation>
    <scope>NUCLEOTIDE SEQUENCE [LARGE SCALE GENOMIC DNA]</scope>
    <source>
        <strain evidence="1 2">HU1</strain>
    </source>
</reference>
<dbReference type="Proteomes" id="UP000026922">
    <property type="component" value="Unassembled WGS sequence"/>
</dbReference>
<organism evidence="1 2">
    <name type="scientific">Holospora undulata HU1</name>
    <dbReference type="NCBI Taxonomy" id="1321371"/>
    <lineage>
        <taxon>Bacteria</taxon>
        <taxon>Pseudomonadati</taxon>
        <taxon>Pseudomonadota</taxon>
        <taxon>Alphaproteobacteria</taxon>
        <taxon>Holosporales</taxon>
        <taxon>Holosporaceae</taxon>
        <taxon>Holospora</taxon>
    </lineage>
</organism>
<name>A0A061JIK4_9PROT</name>
<evidence type="ECO:0000313" key="1">
    <source>
        <dbReference type="EMBL" id="ETZ05423.1"/>
    </source>
</evidence>
<accession>A0A061JIK4</accession>
<proteinExistence type="predicted"/>
<protein>
    <submittedName>
        <fullName evidence="1">Uncharacterized protein</fullName>
    </submittedName>
</protein>
<gene>
    <name evidence="1" type="ORF">K737_300136</name>
</gene>
<sequence length="57" mass="6419">MLSCILYEQATRLGVSPSLVIKKSAESSTRTDPEKRSAFSENLKVIPFSDTTWRNTK</sequence>
<dbReference type="EMBL" id="ARPM03000052">
    <property type="protein sequence ID" value="ETZ05423.1"/>
    <property type="molecule type" value="Genomic_DNA"/>
</dbReference>
<evidence type="ECO:0000313" key="2">
    <source>
        <dbReference type="Proteomes" id="UP000026922"/>
    </source>
</evidence>